<organism evidence="2 3">
    <name type="scientific">Niabella yanshanensis</name>
    <dbReference type="NCBI Taxonomy" id="577386"/>
    <lineage>
        <taxon>Bacteria</taxon>
        <taxon>Pseudomonadati</taxon>
        <taxon>Bacteroidota</taxon>
        <taxon>Chitinophagia</taxon>
        <taxon>Chitinophagales</taxon>
        <taxon>Chitinophagaceae</taxon>
        <taxon>Niabella</taxon>
    </lineage>
</organism>
<name>A0ABZ0WCJ8_9BACT</name>
<protein>
    <submittedName>
        <fullName evidence="2">TssN family type VI secretion system protein</fullName>
    </submittedName>
</protein>
<reference evidence="2 3" key="1">
    <citation type="submission" date="2023-12" db="EMBL/GenBank/DDBJ databases">
        <title>Genome sequencing and assembly of bacterial species from a model synthetic community.</title>
        <authorList>
            <person name="Hogle S.L."/>
        </authorList>
    </citation>
    <scope>NUCLEOTIDE SEQUENCE [LARGE SCALE GENOMIC DNA]</scope>
    <source>
        <strain evidence="2 3">HAMBI_3031</strain>
    </source>
</reference>
<dbReference type="Pfam" id="PF17555">
    <property type="entry name" value="TssN"/>
    <property type="match status" value="1"/>
</dbReference>
<proteinExistence type="predicted"/>
<keyword evidence="1" id="KW-1133">Transmembrane helix</keyword>
<gene>
    <name evidence="2" type="ORF">U0035_07800</name>
</gene>
<dbReference type="Proteomes" id="UP001325680">
    <property type="component" value="Chromosome"/>
</dbReference>
<accession>A0ABZ0WCJ8</accession>
<keyword evidence="1" id="KW-0472">Membrane</keyword>
<evidence type="ECO:0000256" key="1">
    <source>
        <dbReference type="SAM" id="Phobius"/>
    </source>
</evidence>
<dbReference type="InterPro" id="IPR035177">
    <property type="entry name" value="TssN"/>
</dbReference>
<keyword evidence="3" id="KW-1185">Reference proteome</keyword>
<feature type="transmembrane region" description="Helical" evidence="1">
    <location>
        <begin position="24"/>
        <end position="47"/>
    </location>
</feature>
<feature type="transmembrane region" description="Helical" evidence="1">
    <location>
        <begin position="150"/>
        <end position="169"/>
    </location>
</feature>
<keyword evidence="1" id="KW-0812">Transmembrane</keyword>
<feature type="transmembrane region" description="Helical" evidence="1">
    <location>
        <begin position="87"/>
        <end position="107"/>
    </location>
</feature>
<sequence length="302" mass="35273">MIEILLINNSALQMDSWFSQSMRGILSVLGIGLVSLSVVTGIIISRIRGSVKPFVKPCLLYLLLYALAFAVTGLFIALRMFESYTQYFVFFQLLFIGLGILHVFTLYKYQKWVNEKTFWAEVIFTLVIAAAGGLCFMMVYRYFSRDEMDWAMLGAALSFIIPLFVYYTYKAAIAIPFKILKQWHYPLQAASSEPDEKKLKNLLVISFEFLKKENDKHYTNFRAKAPSDMDFGELFYYFINDYNERHPHATISYSNETGMPSGWIFFKKPKWYTLFTKYIDSERTIFTNHIRENDIIMCIRVS</sequence>
<feature type="transmembrane region" description="Helical" evidence="1">
    <location>
        <begin position="59"/>
        <end position="81"/>
    </location>
</feature>
<dbReference type="EMBL" id="CP139960">
    <property type="protein sequence ID" value="WQD40046.1"/>
    <property type="molecule type" value="Genomic_DNA"/>
</dbReference>
<evidence type="ECO:0000313" key="3">
    <source>
        <dbReference type="Proteomes" id="UP001325680"/>
    </source>
</evidence>
<dbReference type="RefSeq" id="WP_245957606.1">
    <property type="nucleotide sequence ID" value="NZ_CP139960.1"/>
</dbReference>
<feature type="transmembrane region" description="Helical" evidence="1">
    <location>
        <begin position="119"/>
        <end position="144"/>
    </location>
</feature>
<evidence type="ECO:0000313" key="2">
    <source>
        <dbReference type="EMBL" id="WQD40046.1"/>
    </source>
</evidence>